<evidence type="ECO:0000313" key="2">
    <source>
        <dbReference type="Proteomes" id="UP001381693"/>
    </source>
</evidence>
<organism evidence="1 2">
    <name type="scientific">Halocaridina rubra</name>
    <name type="common">Hawaiian red shrimp</name>
    <dbReference type="NCBI Taxonomy" id="373956"/>
    <lineage>
        <taxon>Eukaryota</taxon>
        <taxon>Metazoa</taxon>
        <taxon>Ecdysozoa</taxon>
        <taxon>Arthropoda</taxon>
        <taxon>Crustacea</taxon>
        <taxon>Multicrustacea</taxon>
        <taxon>Malacostraca</taxon>
        <taxon>Eumalacostraca</taxon>
        <taxon>Eucarida</taxon>
        <taxon>Decapoda</taxon>
        <taxon>Pleocyemata</taxon>
        <taxon>Caridea</taxon>
        <taxon>Atyoidea</taxon>
        <taxon>Atyidae</taxon>
        <taxon>Halocaridina</taxon>
    </lineage>
</organism>
<sequence length="76" mass="8820">MMNVLVTEMTKHRATSGFMTKGTSLFNGYTQQYVVDEEEGRGGSTRGNLMPWALLPSLHIYKNTINFRPLRRTRRR</sequence>
<proteinExistence type="predicted"/>
<accession>A0AAN8WRQ7</accession>
<protein>
    <submittedName>
        <fullName evidence="1">Uncharacterized protein</fullName>
    </submittedName>
</protein>
<reference evidence="1 2" key="1">
    <citation type="submission" date="2023-11" db="EMBL/GenBank/DDBJ databases">
        <title>Halocaridina rubra genome assembly.</title>
        <authorList>
            <person name="Smith C."/>
        </authorList>
    </citation>
    <scope>NUCLEOTIDE SEQUENCE [LARGE SCALE GENOMIC DNA]</scope>
    <source>
        <strain evidence="1">EP-1</strain>
        <tissue evidence="1">Whole</tissue>
    </source>
</reference>
<keyword evidence="2" id="KW-1185">Reference proteome</keyword>
<dbReference type="AlphaFoldDB" id="A0AAN8WRQ7"/>
<dbReference type="EMBL" id="JAXCGZ010020872">
    <property type="protein sequence ID" value="KAK7065135.1"/>
    <property type="molecule type" value="Genomic_DNA"/>
</dbReference>
<gene>
    <name evidence="1" type="ORF">SK128_020644</name>
</gene>
<name>A0AAN8WRQ7_HALRR</name>
<comment type="caution">
    <text evidence="1">The sequence shown here is derived from an EMBL/GenBank/DDBJ whole genome shotgun (WGS) entry which is preliminary data.</text>
</comment>
<dbReference type="Proteomes" id="UP001381693">
    <property type="component" value="Unassembled WGS sequence"/>
</dbReference>
<evidence type="ECO:0000313" key="1">
    <source>
        <dbReference type="EMBL" id="KAK7065135.1"/>
    </source>
</evidence>